<sequence>MFLQSQLAEIIDSQKSNFQTKKLGQERELLKELKVYEKFALIITGIRRSGKSTLLLQLLKENSQSSLYLNFEDIRLSGFELKDFQRLDDEIKERKPDVLFFDEIQLTENWEMFVRQKVDEGSKVVITGSNATLLSRELGTKLTGRHLDYELFPFSFSEFLQFMNLESNENATKEFMEKGGFPEFLNTNNGKLLNTLVEDILYKDIAIRYGFRDVNTLKKIAVYLISNIGKLFSANKLKDVFEIKSATTMLEIFSHLENTYLIQFLPKFSYSLKTQVRNPKKVYVIDLGLFTHASIVFTDELGRRLENMVYLHLRQKYTELYYFNEKKECDFIAINQGKPAEIIQVCYDLNQDNLQREIAGLMDALNYFNEEKGKIITFDQKDRFEKDGKIIEVLPFHEFAS</sequence>
<dbReference type="Pfam" id="PF13173">
    <property type="entry name" value="AAA_14"/>
    <property type="match status" value="1"/>
</dbReference>
<feature type="domain" description="AAA+ ATPase" evidence="1">
    <location>
        <begin position="37"/>
        <end position="153"/>
    </location>
</feature>
<dbReference type="EMBL" id="SOEO01000002">
    <property type="protein sequence ID" value="TDX84877.1"/>
    <property type="molecule type" value="Genomic_DNA"/>
</dbReference>
<evidence type="ECO:0000259" key="1">
    <source>
        <dbReference type="SMART" id="SM00382"/>
    </source>
</evidence>
<dbReference type="RefSeq" id="WP_133945051.1">
    <property type="nucleotide sequence ID" value="NZ_SOEO01000002.1"/>
</dbReference>
<keyword evidence="3" id="KW-1185">Reference proteome</keyword>
<evidence type="ECO:0000313" key="3">
    <source>
        <dbReference type="Proteomes" id="UP000295313"/>
    </source>
</evidence>
<evidence type="ECO:0000313" key="2">
    <source>
        <dbReference type="EMBL" id="TDX84877.1"/>
    </source>
</evidence>
<proteinExistence type="predicted"/>
<dbReference type="InterPro" id="IPR041682">
    <property type="entry name" value="AAA_14"/>
</dbReference>
<organism evidence="2 3">
    <name type="scientific">Epilithonimonas xixisoli</name>
    <dbReference type="NCBI Taxonomy" id="1476462"/>
    <lineage>
        <taxon>Bacteria</taxon>
        <taxon>Pseudomonadati</taxon>
        <taxon>Bacteroidota</taxon>
        <taxon>Flavobacteriia</taxon>
        <taxon>Flavobacteriales</taxon>
        <taxon>Weeksellaceae</taxon>
        <taxon>Chryseobacterium group</taxon>
        <taxon>Epilithonimonas</taxon>
    </lineage>
</organism>
<dbReference type="InterPro" id="IPR025420">
    <property type="entry name" value="DUF4143"/>
</dbReference>
<dbReference type="Pfam" id="PF13635">
    <property type="entry name" value="DUF4143"/>
    <property type="match status" value="1"/>
</dbReference>
<accession>A0A4R8I7B2</accession>
<dbReference type="AlphaFoldDB" id="A0A4R8I7B2"/>
<dbReference type="PANTHER" id="PTHR33295:SF8">
    <property type="entry name" value="AAA+ ATPASE DOMAIN-CONTAINING PROTEIN"/>
    <property type="match status" value="1"/>
</dbReference>
<dbReference type="PANTHER" id="PTHR33295">
    <property type="entry name" value="ATPASE"/>
    <property type="match status" value="1"/>
</dbReference>
<name>A0A4R8I7B2_9FLAO</name>
<dbReference type="InterPro" id="IPR003593">
    <property type="entry name" value="AAA+_ATPase"/>
</dbReference>
<dbReference type="Proteomes" id="UP000295313">
    <property type="component" value="Unassembled WGS sequence"/>
</dbReference>
<protein>
    <recommendedName>
        <fullName evidence="1">AAA+ ATPase domain-containing protein</fullName>
    </recommendedName>
</protein>
<dbReference type="InterPro" id="IPR027417">
    <property type="entry name" value="P-loop_NTPase"/>
</dbReference>
<reference evidence="2 3" key="1">
    <citation type="submission" date="2019-03" db="EMBL/GenBank/DDBJ databases">
        <title>Genomic Encyclopedia of Type Strains, Phase III (KMG-III): the genomes of soil and plant-associated and newly described type strains.</title>
        <authorList>
            <person name="Whitman W."/>
        </authorList>
    </citation>
    <scope>NUCLEOTIDE SEQUENCE [LARGE SCALE GENOMIC DNA]</scope>
    <source>
        <strain evidence="2 3">CGMCC 1.12802</strain>
    </source>
</reference>
<dbReference type="OrthoDB" id="9801840at2"/>
<comment type="caution">
    <text evidence="2">The sequence shown here is derived from an EMBL/GenBank/DDBJ whole genome shotgun (WGS) entry which is preliminary data.</text>
</comment>
<dbReference type="Gene3D" id="3.40.50.300">
    <property type="entry name" value="P-loop containing nucleotide triphosphate hydrolases"/>
    <property type="match status" value="1"/>
</dbReference>
<gene>
    <name evidence="2" type="ORF">B0I22_2515</name>
</gene>
<dbReference type="SUPFAM" id="SSF52540">
    <property type="entry name" value="P-loop containing nucleoside triphosphate hydrolases"/>
    <property type="match status" value="1"/>
</dbReference>
<dbReference type="SMART" id="SM00382">
    <property type="entry name" value="AAA"/>
    <property type="match status" value="1"/>
</dbReference>